<dbReference type="EMBL" id="AZFA01000002">
    <property type="protein sequence ID" value="KRL68168.1"/>
    <property type="molecule type" value="Genomic_DNA"/>
</dbReference>
<evidence type="ECO:0000313" key="10">
    <source>
        <dbReference type="Proteomes" id="UP000051647"/>
    </source>
</evidence>
<dbReference type="InterPro" id="IPR009015">
    <property type="entry name" value="Fucose_isomerase_N/cen_sf"/>
</dbReference>
<dbReference type="SUPFAM" id="SSF50443">
    <property type="entry name" value="FucI/AraA C-terminal domain-like"/>
    <property type="match status" value="1"/>
</dbReference>
<evidence type="ECO:0000313" key="9">
    <source>
        <dbReference type="EMBL" id="KRL68168.1"/>
    </source>
</evidence>
<evidence type="ECO:0000259" key="6">
    <source>
        <dbReference type="Pfam" id="PF02610"/>
    </source>
</evidence>
<evidence type="ECO:0000256" key="4">
    <source>
        <dbReference type="ARBA" id="ARBA00023235"/>
    </source>
</evidence>
<dbReference type="PATRIC" id="fig|1423815.3.peg.929"/>
<feature type="domain" description="L-arabinose isomerase central" evidence="8">
    <location>
        <begin position="177"/>
        <end position="323"/>
    </location>
</feature>
<dbReference type="NCBIfam" id="NF002795">
    <property type="entry name" value="PRK02929.1"/>
    <property type="match status" value="1"/>
</dbReference>
<dbReference type="PANTHER" id="PTHR38464:SF1">
    <property type="entry name" value="L-ARABINOSE ISOMERASE"/>
    <property type="match status" value="1"/>
</dbReference>
<evidence type="ECO:0000259" key="8">
    <source>
        <dbReference type="Pfam" id="PF24856"/>
    </source>
</evidence>
<dbReference type="SUPFAM" id="SSF53743">
    <property type="entry name" value="FucI/AraA N-terminal and middle domains"/>
    <property type="match status" value="1"/>
</dbReference>
<keyword evidence="5" id="KW-0119">Carbohydrate metabolism</keyword>
<organism evidence="9 10">
    <name type="scientific">Companilactobacillus versmoldensis DSM 14857 = KCTC 3814</name>
    <dbReference type="NCBI Taxonomy" id="1423815"/>
    <lineage>
        <taxon>Bacteria</taxon>
        <taxon>Bacillati</taxon>
        <taxon>Bacillota</taxon>
        <taxon>Bacilli</taxon>
        <taxon>Lactobacillales</taxon>
        <taxon>Lactobacillaceae</taxon>
        <taxon>Companilactobacillus</taxon>
    </lineage>
</organism>
<keyword evidence="4 9" id="KW-0413">Isomerase</keyword>
<dbReference type="eggNOG" id="COG2160">
    <property type="taxonomic scope" value="Bacteria"/>
</dbReference>
<dbReference type="Proteomes" id="UP000051647">
    <property type="component" value="Unassembled WGS sequence"/>
</dbReference>
<accession>A0A0R1SPS6</accession>
<dbReference type="Pfam" id="PF02610">
    <property type="entry name" value="AraA_N"/>
    <property type="match status" value="1"/>
</dbReference>
<comment type="caution">
    <text evidence="9">The sequence shown here is derived from an EMBL/GenBank/DDBJ whole genome shotgun (WGS) entry which is preliminary data.</text>
</comment>
<dbReference type="OrthoDB" id="9765600at2"/>
<dbReference type="InterPro" id="IPR024664">
    <property type="entry name" value="Ara_Isoase_C"/>
</dbReference>
<proteinExistence type="predicted"/>
<sequence length="476" mass="54272">MKKIQDYEFWFITGSQFLYGPETLKSVEKDAKEIVDKLNESKKLPYPIKFKLVATTAENITKVMKEVNYNDKVAGVITWMHTFSPAKNWIRGTKLLQKPLLHLATQKLNYIPYDTIDFDYMNLNQSAHGDREYGFINARLRKNNKIISGYWGDDDIQKQISKWMDVAVAYNESFNIKVVTFAGKMRNVAVTDGDRIEAQIKFGWTVDYWGVADLVKEVKAVSEDDINKKYAELQKDYDFNEGDNGSEKFEKSTKYQIREYFAMKKFMDDRGYTAFTTNFEDLAGLEQLPGLAVQLLNAEGYGFAGEGDWKTAALDRLVKIISHNKQTGFMEDYTLDLRKGHEAILGSHMLEVDPTIASTKPRVEVHPLDIGGKDDPARLVFTGSEGDAIDVTMADFGNEFKMISYDVEGNKPEKETPHLPIAKQLWTPKQGWKKGAEQWLTAGGGHHTVLLFTVDSEQINDLCRMFGLTYDNLNLK</sequence>
<dbReference type="Pfam" id="PF11762">
    <property type="entry name" value="Arabinose_Iso_C"/>
    <property type="match status" value="1"/>
</dbReference>
<dbReference type="InterPro" id="IPR003762">
    <property type="entry name" value="Lara_isomerase"/>
</dbReference>
<keyword evidence="1" id="KW-0479">Metal-binding</keyword>
<dbReference type="GO" id="GO:0019569">
    <property type="term" value="P:L-arabinose catabolic process to D-xylulose 5-phosphate"/>
    <property type="evidence" value="ECO:0007669"/>
    <property type="project" value="TreeGrafter"/>
</dbReference>
<reference evidence="9 10" key="1">
    <citation type="journal article" date="2015" name="Genome Announc.">
        <title>Expanding the biotechnology potential of lactobacilli through comparative genomics of 213 strains and associated genera.</title>
        <authorList>
            <person name="Sun Z."/>
            <person name="Harris H.M."/>
            <person name="McCann A."/>
            <person name="Guo C."/>
            <person name="Argimon S."/>
            <person name="Zhang W."/>
            <person name="Yang X."/>
            <person name="Jeffery I.B."/>
            <person name="Cooney J.C."/>
            <person name="Kagawa T.F."/>
            <person name="Liu W."/>
            <person name="Song Y."/>
            <person name="Salvetti E."/>
            <person name="Wrobel A."/>
            <person name="Rasinkangas P."/>
            <person name="Parkhill J."/>
            <person name="Rea M.C."/>
            <person name="O'Sullivan O."/>
            <person name="Ritari J."/>
            <person name="Douillard F.P."/>
            <person name="Paul Ross R."/>
            <person name="Yang R."/>
            <person name="Briner A.E."/>
            <person name="Felis G.E."/>
            <person name="de Vos W.M."/>
            <person name="Barrangou R."/>
            <person name="Klaenhammer T.R."/>
            <person name="Caufield P.W."/>
            <person name="Cui Y."/>
            <person name="Zhang H."/>
            <person name="O'Toole P.W."/>
        </authorList>
    </citation>
    <scope>NUCLEOTIDE SEQUENCE [LARGE SCALE GENOMIC DNA]</scope>
    <source>
        <strain evidence="9 10">DSM 14857</strain>
    </source>
</reference>
<evidence type="ECO:0000256" key="2">
    <source>
        <dbReference type="ARBA" id="ARBA00022935"/>
    </source>
</evidence>
<feature type="domain" description="L-arabinose isomerase N-terminal" evidence="6">
    <location>
        <begin position="7"/>
        <end position="173"/>
    </location>
</feature>
<dbReference type="PIRSF" id="PIRSF001478">
    <property type="entry name" value="L-ara_isomerase"/>
    <property type="match status" value="1"/>
</dbReference>
<dbReference type="GO" id="GO:0005829">
    <property type="term" value="C:cytosol"/>
    <property type="evidence" value="ECO:0007669"/>
    <property type="project" value="TreeGrafter"/>
</dbReference>
<evidence type="ECO:0000256" key="5">
    <source>
        <dbReference type="ARBA" id="ARBA00023277"/>
    </source>
</evidence>
<keyword evidence="3" id="KW-0464">Manganese</keyword>
<dbReference type="Pfam" id="PF24856">
    <property type="entry name" value="AraA_central"/>
    <property type="match status" value="1"/>
</dbReference>
<evidence type="ECO:0000256" key="3">
    <source>
        <dbReference type="ARBA" id="ARBA00023211"/>
    </source>
</evidence>
<gene>
    <name evidence="9" type="ORF">FC27_GL000909</name>
</gene>
<dbReference type="InterPro" id="IPR038583">
    <property type="entry name" value="AraA_N_sf"/>
</dbReference>
<evidence type="ECO:0000256" key="1">
    <source>
        <dbReference type="ARBA" id="ARBA00022723"/>
    </source>
</evidence>
<dbReference type="RefSeq" id="WP_010624009.1">
    <property type="nucleotide sequence ID" value="NZ_AZFA01000002.1"/>
</dbReference>
<dbReference type="PANTHER" id="PTHR38464">
    <property type="entry name" value="L-ARABINOSE ISOMERASE"/>
    <property type="match status" value="1"/>
</dbReference>
<dbReference type="GO" id="GO:0008733">
    <property type="term" value="F:L-arabinose isomerase activity"/>
    <property type="evidence" value="ECO:0007669"/>
    <property type="project" value="InterPro"/>
</dbReference>
<dbReference type="Gene3D" id="3.40.50.10940">
    <property type="match status" value="1"/>
</dbReference>
<dbReference type="GO" id="GO:0046872">
    <property type="term" value="F:metal ion binding"/>
    <property type="evidence" value="ECO:0007669"/>
    <property type="project" value="UniProtKB-KW"/>
</dbReference>
<dbReference type="InterPro" id="IPR055390">
    <property type="entry name" value="AraA_central"/>
</dbReference>
<keyword evidence="10" id="KW-1185">Reference proteome</keyword>
<keyword evidence="2" id="KW-0054">Arabinose catabolism</keyword>
<evidence type="ECO:0000259" key="7">
    <source>
        <dbReference type="Pfam" id="PF11762"/>
    </source>
</evidence>
<dbReference type="STRING" id="1423815.FC27_GL000909"/>
<dbReference type="InterPro" id="IPR055389">
    <property type="entry name" value="AraA_N"/>
</dbReference>
<dbReference type="AlphaFoldDB" id="A0A0R1SPS6"/>
<name>A0A0R1SPS6_9LACO</name>
<dbReference type="InterPro" id="IPR004216">
    <property type="entry name" value="Fuc/Ara_isomerase_C"/>
</dbReference>
<feature type="domain" description="L-arabinose isomerase C-terminal" evidence="7">
    <location>
        <begin position="327"/>
        <end position="468"/>
    </location>
</feature>
<protein>
    <submittedName>
        <fullName evidence="9">L-arabinose isomerase</fullName>
    </submittedName>
</protein>